<keyword evidence="2" id="KW-1185">Reference proteome</keyword>
<sequence>MQHGVVVDERTRGRFLDERQAAVVDELSVDYLLYLLVVDAHGDSSRTIGSTCSSEIPPVWPSTRTTGAP</sequence>
<comment type="caution">
    <text evidence="1">The sequence shown here is derived from an EMBL/GenBank/DDBJ whole genome shotgun (WGS) entry which is preliminary data.</text>
</comment>
<reference evidence="2" key="1">
    <citation type="journal article" date="2019" name="Int. J. Syst. Evol. Microbiol.">
        <title>The Global Catalogue of Microorganisms (GCM) 10K type strain sequencing project: providing services to taxonomists for standard genome sequencing and annotation.</title>
        <authorList>
            <consortium name="The Broad Institute Genomics Platform"/>
            <consortium name="The Broad Institute Genome Sequencing Center for Infectious Disease"/>
            <person name="Wu L."/>
            <person name="Ma J."/>
        </authorList>
    </citation>
    <scope>NUCLEOTIDE SEQUENCE [LARGE SCALE GENOMIC DNA]</scope>
    <source>
        <strain evidence="2">JCM 10673</strain>
    </source>
</reference>
<evidence type="ECO:0000313" key="2">
    <source>
        <dbReference type="Proteomes" id="UP001501005"/>
    </source>
</evidence>
<accession>A0ABP3Z527</accession>
<dbReference type="Proteomes" id="UP001501005">
    <property type="component" value="Unassembled WGS sequence"/>
</dbReference>
<name>A0ABP3Z527_9ACTN</name>
<dbReference type="EMBL" id="BAAAHG010000019">
    <property type="protein sequence ID" value="GAA0914241.1"/>
    <property type="molecule type" value="Genomic_DNA"/>
</dbReference>
<organism evidence="1 2">
    <name type="scientific">Streptomyces thermoalcalitolerans</name>
    <dbReference type="NCBI Taxonomy" id="65605"/>
    <lineage>
        <taxon>Bacteria</taxon>
        <taxon>Bacillati</taxon>
        <taxon>Actinomycetota</taxon>
        <taxon>Actinomycetes</taxon>
        <taxon>Kitasatosporales</taxon>
        <taxon>Streptomycetaceae</taxon>
        <taxon>Streptomyces</taxon>
    </lineage>
</organism>
<evidence type="ECO:0000313" key="1">
    <source>
        <dbReference type="EMBL" id="GAA0914241.1"/>
    </source>
</evidence>
<protein>
    <submittedName>
        <fullName evidence="1">Uncharacterized protein</fullName>
    </submittedName>
</protein>
<gene>
    <name evidence="1" type="ORF">GCM10009549_28510</name>
</gene>
<proteinExistence type="predicted"/>